<evidence type="ECO:0000313" key="2">
    <source>
        <dbReference type="Proteomes" id="UP000276133"/>
    </source>
</evidence>
<reference evidence="1 2" key="1">
    <citation type="journal article" date="2018" name="Sci. Rep.">
        <title>Genomic signatures of local adaptation to the degree of environmental predictability in rotifers.</title>
        <authorList>
            <person name="Franch-Gras L."/>
            <person name="Hahn C."/>
            <person name="Garcia-Roger E.M."/>
            <person name="Carmona M.J."/>
            <person name="Serra M."/>
            <person name="Gomez A."/>
        </authorList>
    </citation>
    <scope>NUCLEOTIDE SEQUENCE [LARGE SCALE GENOMIC DNA]</scope>
    <source>
        <strain evidence="1">HYR1</strain>
    </source>
</reference>
<organism evidence="1 2">
    <name type="scientific">Brachionus plicatilis</name>
    <name type="common">Marine rotifer</name>
    <name type="synonym">Brachionus muelleri</name>
    <dbReference type="NCBI Taxonomy" id="10195"/>
    <lineage>
        <taxon>Eukaryota</taxon>
        <taxon>Metazoa</taxon>
        <taxon>Spiralia</taxon>
        <taxon>Gnathifera</taxon>
        <taxon>Rotifera</taxon>
        <taxon>Eurotatoria</taxon>
        <taxon>Monogononta</taxon>
        <taxon>Pseudotrocha</taxon>
        <taxon>Ploima</taxon>
        <taxon>Brachionidae</taxon>
        <taxon>Brachionus</taxon>
    </lineage>
</organism>
<comment type="caution">
    <text evidence="1">The sequence shown here is derived from an EMBL/GenBank/DDBJ whole genome shotgun (WGS) entry which is preliminary data.</text>
</comment>
<accession>A0A3M7SD34</accession>
<name>A0A3M7SD34_BRAPC</name>
<protein>
    <submittedName>
        <fullName evidence="1">Uncharacterized protein</fullName>
    </submittedName>
</protein>
<dbReference type="AlphaFoldDB" id="A0A3M7SD34"/>
<gene>
    <name evidence="1" type="ORF">BpHYR1_024298</name>
</gene>
<dbReference type="EMBL" id="REGN01001597">
    <property type="protein sequence ID" value="RNA33702.1"/>
    <property type="molecule type" value="Genomic_DNA"/>
</dbReference>
<evidence type="ECO:0000313" key="1">
    <source>
        <dbReference type="EMBL" id="RNA33702.1"/>
    </source>
</evidence>
<dbReference type="Proteomes" id="UP000276133">
    <property type="component" value="Unassembled WGS sequence"/>
</dbReference>
<keyword evidence="2" id="KW-1185">Reference proteome</keyword>
<sequence length="130" mass="15603">MFTNEDYFYLYNYIVTCGTCLHSSSFRKIRRNSKVAITQWSWPHDARCWRDLFLKLLVFVFSIGNSFHNFDTRFINPNELFISIIFYKLNTNKKNSRLLWFHLEIDDPVGETNTGKRANNLPEFDPFFIL</sequence>
<proteinExistence type="predicted"/>